<proteinExistence type="predicted"/>
<dbReference type="Proteomes" id="UP000000493">
    <property type="component" value="Chromosome"/>
</dbReference>
<organism evidence="1 2">
    <name type="scientific">Runella slithyformis (strain ATCC 29530 / DSM 19594 / LMG 11500 / NCIMB 11436 / LSU 4)</name>
    <dbReference type="NCBI Taxonomy" id="761193"/>
    <lineage>
        <taxon>Bacteria</taxon>
        <taxon>Pseudomonadati</taxon>
        <taxon>Bacteroidota</taxon>
        <taxon>Cytophagia</taxon>
        <taxon>Cytophagales</taxon>
        <taxon>Spirosomataceae</taxon>
        <taxon>Runella</taxon>
    </lineage>
</organism>
<dbReference type="RefSeq" id="WP_013929608.1">
    <property type="nucleotide sequence ID" value="NC_015703.1"/>
</dbReference>
<protein>
    <submittedName>
        <fullName evidence="1">Uncharacterized protein</fullName>
    </submittedName>
</protein>
<evidence type="ECO:0000313" key="2">
    <source>
        <dbReference type="Proteomes" id="UP000000493"/>
    </source>
</evidence>
<accession>A0A7U3ZN67</accession>
<reference evidence="2" key="1">
    <citation type="submission" date="2011-06" db="EMBL/GenBank/DDBJ databases">
        <title>The complete genome of chromosome of Runella slithyformis DSM 19594.</title>
        <authorList>
            <consortium name="US DOE Joint Genome Institute (JGI-PGF)"/>
            <person name="Lucas S."/>
            <person name="Han J."/>
            <person name="Lapidus A."/>
            <person name="Bruce D."/>
            <person name="Goodwin L."/>
            <person name="Pitluck S."/>
            <person name="Peters L."/>
            <person name="Kyrpides N."/>
            <person name="Mavromatis K."/>
            <person name="Ivanova N."/>
            <person name="Ovchinnikova G."/>
            <person name="Zhang X."/>
            <person name="Misra M."/>
            <person name="Detter J.C."/>
            <person name="Tapia R."/>
            <person name="Han C."/>
            <person name="Land M."/>
            <person name="Hauser L."/>
            <person name="Markowitz V."/>
            <person name="Cheng J.-F."/>
            <person name="Hugenholtz P."/>
            <person name="Woyke T."/>
            <person name="Wu D."/>
            <person name="Tindall B."/>
            <person name="Faehrich R."/>
            <person name="Brambilla E."/>
            <person name="Klenk H.-P."/>
            <person name="Eisen J.A."/>
        </authorList>
    </citation>
    <scope>NUCLEOTIDE SEQUENCE [LARGE SCALE GENOMIC DNA]</scope>
    <source>
        <strain evidence="2">ATCC 29530 / DSM 19594 / LMG 11500 / NCIMB 11436 / LSU 4</strain>
    </source>
</reference>
<reference evidence="1 2" key="2">
    <citation type="journal article" date="2012" name="Stand. Genomic Sci.">
        <title>Complete genome sequence of the aquatic bacterium Runella slithyformis type strain (LSU 4(T)).</title>
        <authorList>
            <person name="Copeland A."/>
            <person name="Zhang X."/>
            <person name="Misra M."/>
            <person name="Lapidus A."/>
            <person name="Nolan M."/>
            <person name="Lucas S."/>
            <person name="Deshpande S."/>
            <person name="Cheng J.F."/>
            <person name="Tapia R."/>
            <person name="Goodwin L.A."/>
            <person name="Pitluck S."/>
            <person name="Liolios K."/>
            <person name="Pagani I."/>
            <person name="Ivanova N."/>
            <person name="Mikhailova N."/>
            <person name="Pati A."/>
            <person name="Chen A."/>
            <person name="Palaniappan K."/>
            <person name="Land M."/>
            <person name="Hauser L."/>
            <person name="Pan C."/>
            <person name="Jeffries C.D."/>
            <person name="Detter J.C."/>
            <person name="Brambilla E.M."/>
            <person name="Rohde M."/>
            <person name="Djao O.D."/>
            <person name="Goker M."/>
            <person name="Sikorski J."/>
            <person name="Tindall B.J."/>
            <person name="Woyke T."/>
            <person name="Bristow J."/>
            <person name="Eisen J.A."/>
            <person name="Markowitz V."/>
            <person name="Hugenholtz P."/>
            <person name="Kyrpides N.C."/>
            <person name="Klenk H.P."/>
            <person name="Mavromatis K."/>
        </authorList>
    </citation>
    <scope>NUCLEOTIDE SEQUENCE [LARGE SCALE GENOMIC DNA]</scope>
    <source>
        <strain evidence="2">ATCC 29530 / DSM 19594 / LMG 11500 / NCIMB 11436 / LSU 4</strain>
    </source>
</reference>
<dbReference type="AlphaFoldDB" id="A0A7U3ZN67"/>
<sequence length="404" mass="47820">MSLIPIKPTIEFQPSGLNVELIHKQLIWQGIHVCTESIGIITGKEYLCDLPVNQAKITPFYYEKNQQKFTNPEAEKYRWFTESLVNIIKKPIPDFIEINIEKLKQYDDVVIVMALDNLYGHSLNWLLSAQSLLDDHEERGIIVIIQPFLRWLVPEGVSEIWTVKLPMSCASNYYPSLDQQIKEEIKRFNKVWLFGNMPQPRHIDIERFTRVKPYAFDSLTPRITFIWREDVNRLWVKNWYVYGFAKIFRIQKLFLPLHYLRTLYFFYSLRRKCKNLPLRYTLTGLGRWGRFPIFIEDQRVLAFNDKVEREVCEIYAESHLVVGIHGSSMILPSAHAGMTVSLMPHKRWGNFAQDLLMNENDDMMAIFQKRILPIRICIDEITDICYQMLTFRDGFITRFINKGH</sequence>
<gene>
    <name evidence="1" type="ordered locus">Runsl_3952</name>
</gene>
<evidence type="ECO:0000313" key="1">
    <source>
        <dbReference type="EMBL" id="AEI50305.1"/>
    </source>
</evidence>
<keyword evidence="2" id="KW-1185">Reference proteome</keyword>
<dbReference type="EMBL" id="CP002859">
    <property type="protein sequence ID" value="AEI50305.1"/>
    <property type="molecule type" value="Genomic_DNA"/>
</dbReference>
<name>A0A7U3ZN67_RUNSL</name>
<dbReference type="KEGG" id="rsi:Runsl_3952"/>